<gene>
    <name evidence="1" type="ORF">CN553_11890</name>
</gene>
<reference evidence="1 2" key="1">
    <citation type="submission" date="2017-09" db="EMBL/GenBank/DDBJ databases">
        <title>Large-scale bioinformatics analysis of Bacillus genomes uncovers conserved roles of natural products in bacterial physiology.</title>
        <authorList>
            <consortium name="Agbiome Team Llc"/>
            <person name="Bleich R.M."/>
            <person name="Kirk G.J."/>
            <person name="Santa Maria K.C."/>
            <person name="Allen S.E."/>
            <person name="Farag S."/>
            <person name="Shank E.A."/>
            <person name="Bowers A."/>
        </authorList>
    </citation>
    <scope>NUCLEOTIDE SEQUENCE [LARGE SCALE GENOMIC DNA]</scope>
    <source>
        <strain evidence="1 2">AFS027647</strain>
    </source>
</reference>
<comment type="caution">
    <text evidence="1">The sequence shown here is derived from an EMBL/GenBank/DDBJ whole genome shotgun (WGS) entry which is preliminary data.</text>
</comment>
<dbReference type="RefSeq" id="WP_098126356.1">
    <property type="nucleotide sequence ID" value="NZ_NUAN01000071.1"/>
</dbReference>
<evidence type="ECO:0000313" key="2">
    <source>
        <dbReference type="Proteomes" id="UP000220691"/>
    </source>
</evidence>
<protein>
    <submittedName>
        <fullName evidence="1">Uncharacterized protein</fullName>
    </submittedName>
</protein>
<proteinExistence type="predicted"/>
<name>A0A9X6UCE1_BACCE</name>
<evidence type="ECO:0000313" key="1">
    <source>
        <dbReference type="EMBL" id="PEN97748.1"/>
    </source>
</evidence>
<accession>A0A9X6UCE1</accession>
<sequence>MANLFLVDSLYKSYLLVADSMDDAIRRANDKGKYHRITIVEEVDSHKIQLNEIKRKGWIFAGDEVIELGNIHIRHD</sequence>
<organism evidence="1 2">
    <name type="scientific">Bacillus cereus</name>
    <dbReference type="NCBI Taxonomy" id="1396"/>
    <lineage>
        <taxon>Bacteria</taxon>
        <taxon>Bacillati</taxon>
        <taxon>Bacillota</taxon>
        <taxon>Bacilli</taxon>
        <taxon>Bacillales</taxon>
        <taxon>Bacillaceae</taxon>
        <taxon>Bacillus</taxon>
        <taxon>Bacillus cereus group</taxon>
    </lineage>
</organism>
<dbReference type="Proteomes" id="UP000220691">
    <property type="component" value="Unassembled WGS sequence"/>
</dbReference>
<dbReference type="AlphaFoldDB" id="A0A9X6UCE1"/>
<dbReference type="EMBL" id="NUAN01000071">
    <property type="protein sequence ID" value="PEN97748.1"/>
    <property type="molecule type" value="Genomic_DNA"/>
</dbReference>